<evidence type="ECO:0000313" key="1">
    <source>
        <dbReference type="EMBL" id="OMJ14740.1"/>
    </source>
</evidence>
<keyword evidence="2" id="KW-1185">Reference proteome</keyword>
<gene>
    <name evidence="1" type="ORF">AYI69_g8464</name>
</gene>
<name>A0A1R1XJE9_9FUNG</name>
<dbReference type="Proteomes" id="UP000187429">
    <property type="component" value="Unassembled WGS sequence"/>
</dbReference>
<dbReference type="AlphaFoldDB" id="A0A1R1XJE9"/>
<sequence length="73" mass="8324">MVCVHFKKKNTRPAVTLVPSTLNPADFSSQTCGPHEVEIFVPRSTRRMYIFQLVLGQGVSRREFPNSQTVKME</sequence>
<organism evidence="1 2">
    <name type="scientific">Smittium culicis</name>
    <dbReference type="NCBI Taxonomy" id="133412"/>
    <lineage>
        <taxon>Eukaryota</taxon>
        <taxon>Fungi</taxon>
        <taxon>Fungi incertae sedis</taxon>
        <taxon>Zoopagomycota</taxon>
        <taxon>Kickxellomycotina</taxon>
        <taxon>Harpellomycetes</taxon>
        <taxon>Harpellales</taxon>
        <taxon>Legeriomycetaceae</taxon>
        <taxon>Smittium</taxon>
    </lineage>
</organism>
<evidence type="ECO:0000313" key="2">
    <source>
        <dbReference type="Proteomes" id="UP000187429"/>
    </source>
</evidence>
<proteinExistence type="predicted"/>
<accession>A0A1R1XJE9</accession>
<comment type="caution">
    <text evidence="1">The sequence shown here is derived from an EMBL/GenBank/DDBJ whole genome shotgun (WGS) entry which is preliminary data.</text>
</comment>
<protein>
    <submittedName>
        <fullName evidence="1">Uncharacterized protein</fullName>
    </submittedName>
</protein>
<reference evidence="2" key="1">
    <citation type="submission" date="2017-01" db="EMBL/GenBank/DDBJ databases">
        <authorList>
            <person name="Wang Y."/>
            <person name="White M."/>
            <person name="Kvist S."/>
            <person name="Moncalvo J.-M."/>
        </authorList>
    </citation>
    <scope>NUCLEOTIDE SEQUENCE [LARGE SCALE GENOMIC DNA]</scope>
    <source>
        <strain evidence="2">ID-206-W2</strain>
    </source>
</reference>
<dbReference type="EMBL" id="LSSM01004510">
    <property type="protein sequence ID" value="OMJ14740.1"/>
    <property type="molecule type" value="Genomic_DNA"/>
</dbReference>